<dbReference type="SUPFAM" id="SSF53067">
    <property type="entry name" value="Actin-like ATPase domain"/>
    <property type="match status" value="1"/>
</dbReference>
<protein>
    <recommendedName>
        <fullName evidence="5">Carbamoyltransferase</fullName>
    </recommendedName>
</protein>
<feature type="domain" description="Carbamoyltransferase" evidence="2">
    <location>
        <begin position="3"/>
        <end position="339"/>
    </location>
</feature>
<dbReference type="PANTHER" id="PTHR34847:SF1">
    <property type="entry name" value="NODULATION PROTEIN U"/>
    <property type="match status" value="1"/>
</dbReference>
<dbReference type="InterPro" id="IPR043129">
    <property type="entry name" value="ATPase_NBD"/>
</dbReference>
<dbReference type="Pfam" id="PF16861">
    <property type="entry name" value="Carbam_trans_C"/>
    <property type="match status" value="1"/>
</dbReference>
<dbReference type="InterPro" id="IPR051338">
    <property type="entry name" value="NodU/CmcH_Carbamoyltrnsfr"/>
</dbReference>
<dbReference type="Gene3D" id="3.30.420.40">
    <property type="match status" value="2"/>
</dbReference>
<comment type="caution">
    <text evidence="4">The sequence shown here is derived from an EMBL/GenBank/DDBJ whole genome shotgun (WGS) entry which is preliminary data.</text>
</comment>
<evidence type="ECO:0008006" key="5">
    <source>
        <dbReference type="Google" id="ProtNLM"/>
    </source>
</evidence>
<evidence type="ECO:0000259" key="2">
    <source>
        <dbReference type="Pfam" id="PF02543"/>
    </source>
</evidence>
<sequence>MYILGISAFYHDSAACIVKDGEIIAAAQEERFTRKKHDHNFPQKAIEYCLKEAGIKASQLDLVAFYDKPFLKFERLLETYLTYVPVGFKSFIKAIPLWIKEKLWMKEMIKDKLGYEGKVVFPEHHESHAASAFYPSPFQKAAIITMDGVGEWTTTSFGIGDANDIQLLADIKFPHSLGLLYSAFTYYTGFKVNSGEYKVMGLAPYGEPKYKKLIYDHLIDVKEDGSFRMNMEYFNYCQGLTMTNEKFHKLFGGPPRVPETKLTQKEMDLARSLQEVTEEIVLKIGNHVYKETGLKDVCLAGGVALNCVANGRLLREGPFENIWIQPAAGDAGGALGAALIGWYKYHNKPRTADGKTDQQKGSYLGPQYSDDEIHSFIKSNNLVAKKYEADDLIKIVADLIANEKVIGWFDGRMEFGPRALGARSIVGDARSPKMQATMNIKIKFREGFRPFAPSVLYEKVSEYFEIDKESPYMLLVADVKKERRRKMTPEEEKLWGIEKLNVVRSDIPAITHVDYSARLQTVHKETNPRYYRLIEQFEKNTGCAVIINTSFNVRGEPIVCTPEDAYKCFMRTNIDYLVLGNYLLAKEDQIPLKEDIDWRKQFQLD</sequence>
<name>A0A832DN11_9BACT</name>
<dbReference type="EMBL" id="DSVI01000008">
    <property type="protein sequence ID" value="HGT47901.1"/>
    <property type="molecule type" value="Genomic_DNA"/>
</dbReference>
<organism evidence="4">
    <name type="scientific">Ignavibacterium album</name>
    <dbReference type="NCBI Taxonomy" id="591197"/>
    <lineage>
        <taxon>Bacteria</taxon>
        <taxon>Pseudomonadati</taxon>
        <taxon>Ignavibacteriota</taxon>
        <taxon>Ignavibacteria</taxon>
        <taxon>Ignavibacteriales</taxon>
        <taxon>Ignavibacteriaceae</taxon>
        <taxon>Ignavibacterium</taxon>
    </lineage>
</organism>
<dbReference type="GO" id="GO:0003824">
    <property type="term" value="F:catalytic activity"/>
    <property type="evidence" value="ECO:0007669"/>
    <property type="project" value="InterPro"/>
</dbReference>
<evidence type="ECO:0000313" key="4">
    <source>
        <dbReference type="EMBL" id="HGT47901.1"/>
    </source>
</evidence>
<gene>
    <name evidence="4" type="ORF">ENS56_07690</name>
</gene>
<dbReference type="InterPro" id="IPR038152">
    <property type="entry name" value="Carbam_trans_C_sf"/>
</dbReference>
<dbReference type="Gene3D" id="3.90.870.20">
    <property type="entry name" value="Carbamoyltransferase, C-terminal domain"/>
    <property type="match status" value="1"/>
</dbReference>
<dbReference type="AlphaFoldDB" id="A0A832DN11"/>
<dbReference type="InterPro" id="IPR031730">
    <property type="entry name" value="Carbam_trans_C"/>
</dbReference>
<comment type="similarity">
    <text evidence="1">Belongs to the NodU/CmcH family.</text>
</comment>
<evidence type="ECO:0000256" key="1">
    <source>
        <dbReference type="ARBA" id="ARBA00006129"/>
    </source>
</evidence>
<dbReference type="CDD" id="cd24098">
    <property type="entry name" value="ASKHA_NBD_TobZ_N"/>
    <property type="match status" value="1"/>
</dbReference>
<dbReference type="PANTHER" id="PTHR34847">
    <property type="entry name" value="NODULATION PROTEIN U"/>
    <property type="match status" value="1"/>
</dbReference>
<reference evidence="4" key="1">
    <citation type="journal article" date="2020" name="mSystems">
        <title>Genome- and Community-Level Interaction Insights into Carbon Utilization and Element Cycling Functions of Hydrothermarchaeota in Hydrothermal Sediment.</title>
        <authorList>
            <person name="Zhou Z."/>
            <person name="Liu Y."/>
            <person name="Xu W."/>
            <person name="Pan J."/>
            <person name="Luo Z.H."/>
            <person name="Li M."/>
        </authorList>
    </citation>
    <scope>NUCLEOTIDE SEQUENCE [LARGE SCALE GENOMIC DNA]</scope>
    <source>
        <strain evidence="4">SpSt-500</strain>
    </source>
</reference>
<dbReference type="Pfam" id="PF02543">
    <property type="entry name" value="Carbam_trans_N"/>
    <property type="match status" value="1"/>
</dbReference>
<evidence type="ECO:0000259" key="3">
    <source>
        <dbReference type="Pfam" id="PF16861"/>
    </source>
</evidence>
<accession>A0A832DN11</accession>
<feature type="domain" description="Carbamoyltransferase C-terminal" evidence="3">
    <location>
        <begin position="397"/>
        <end position="586"/>
    </location>
</feature>
<proteinExistence type="inferred from homology"/>
<dbReference type="InterPro" id="IPR003696">
    <property type="entry name" value="Carbtransf_dom"/>
</dbReference>